<proteinExistence type="predicted"/>
<dbReference type="SUPFAM" id="SSF48403">
    <property type="entry name" value="Ankyrin repeat"/>
    <property type="match status" value="1"/>
</dbReference>
<dbReference type="PANTHER" id="PTHR24198">
    <property type="entry name" value="ANKYRIN REPEAT AND PROTEIN KINASE DOMAIN-CONTAINING PROTEIN"/>
    <property type="match status" value="1"/>
</dbReference>
<comment type="caution">
    <text evidence="6">The sequence shown here is derived from an EMBL/GenBank/DDBJ whole genome shotgun (WGS) entry which is preliminary data.</text>
</comment>
<feature type="signal peptide" evidence="4">
    <location>
        <begin position="1"/>
        <end position="27"/>
    </location>
</feature>
<evidence type="ECO:0000256" key="1">
    <source>
        <dbReference type="ARBA" id="ARBA00022737"/>
    </source>
</evidence>
<sequence>MVMALLLNIPNEILLLIVTHLSTQALGRLTATCRSAHDRLNSFLYSKGLEGETTVLDWAATTGNQSTVHRVFEYTTPSLGLIESAMNNAIPKNLITIVRLLLDRGLPPWDPASAREGAVSSPLFRAGMCRNFEIVNMLLDAGARPHGYSDEEIGFLVHFSTTWENGPNMEEEAGQQSNEPFDPRILQLLVQHGLSISSPEVVHQAIALGCKVPLISFLVDLGLDPNARSYIWHTPLYYVLSKRGMDSEDCVALIKKCVEHGLDVNLRDAQSVTVLHKAAEKAHPAVIRELISAGAELYAFDMYGRTPVQVAIMRGNVSPEILRAFFNTDVEMPQAVTHRLGSMLLRMIKSRKLECISLLLRKGLEAIPNVSTSILVLAAATVGDVAIVRQLLHEYPDVDLMNTRDHDGNTALKIAMKWGYSDVVRILTSHMSSIVAP</sequence>
<gene>
    <name evidence="6" type="ORF">BJY01DRAFT_124756</name>
</gene>
<evidence type="ECO:0000313" key="6">
    <source>
        <dbReference type="EMBL" id="KAL2829375.1"/>
    </source>
</evidence>
<keyword evidence="1" id="KW-0677">Repeat</keyword>
<keyword evidence="7" id="KW-1185">Reference proteome</keyword>
<dbReference type="Proteomes" id="UP001610446">
    <property type="component" value="Unassembled WGS sequence"/>
</dbReference>
<name>A0ABR4INN1_9EURO</name>
<dbReference type="PROSITE" id="PS50088">
    <property type="entry name" value="ANK_REPEAT"/>
    <property type="match status" value="1"/>
</dbReference>
<dbReference type="EMBL" id="JBFXLU010000333">
    <property type="protein sequence ID" value="KAL2829375.1"/>
    <property type="molecule type" value="Genomic_DNA"/>
</dbReference>
<keyword evidence="2 3" id="KW-0040">ANK repeat</keyword>
<dbReference type="Pfam" id="PF12937">
    <property type="entry name" value="F-box-like"/>
    <property type="match status" value="1"/>
</dbReference>
<dbReference type="PROSITE" id="PS50181">
    <property type="entry name" value="FBOX"/>
    <property type="match status" value="1"/>
</dbReference>
<dbReference type="InterPro" id="IPR036770">
    <property type="entry name" value="Ankyrin_rpt-contain_sf"/>
</dbReference>
<evidence type="ECO:0000256" key="2">
    <source>
        <dbReference type="ARBA" id="ARBA00023043"/>
    </source>
</evidence>
<reference evidence="6 7" key="1">
    <citation type="submission" date="2024-07" db="EMBL/GenBank/DDBJ databases">
        <title>Section-level genome sequencing and comparative genomics of Aspergillus sections Usti and Cavernicolus.</title>
        <authorList>
            <consortium name="Lawrence Berkeley National Laboratory"/>
            <person name="Nybo J.L."/>
            <person name="Vesth T.C."/>
            <person name="Theobald S."/>
            <person name="Frisvad J.C."/>
            <person name="Larsen T.O."/>
            <person name="Kjaerboelling I."/>
            <person name="Rothschild-Mancinelli K."/>
            <person name="Lyhne E.K."/>
            <person name="Kogle M.E."/>
            <person name="Barry K."/>
            <person name="Clum A."/>
            <person name="Na H."/>
            <person name="Ledsgaard L."/>
            <person name="Lin J."/>
            <person name="Lipzen A."/>
            <person name="Kuo A."/>
            <person name="Riley R."/>
            <person name="Mondo S."/>
            <person name="Labutti K."/>
            <person name="Haridas S."/>
            <person name="Pangalinan J."/>
            <person name="Salamov A.A."/>
            <person name="Simmons B.A."/>
            <person name="Magnuson J.K."/>
            <person name="Chen J."/>
            <person name="Drula E."/>
            <person name="Henrissat B."/>
            <person name="Wiebenga A."/>
            <person name="Lubbers R.J."/>
            <person name="Gomes A.C."/>
            <person name="Makela M.R."/>
            <person name="Stajich J."/>
            <person name="Grigoriev I.V."/>
            <person name="Mortensen U.H."/>
            <person name="De Vries R.P."/>
            <person name="Baker S.E."/>
            <person name="Andersen M.R."/>
        </authorList>
    </citation>
    <scope>NUCLEOTIDE SEQUENCE [LARGE SCALE GENOMIC DNA]</scope>
    <source>
        <strain evidence="6 7">CBS 123904</strain>
    </source>
</reference>
<evidence type="ECO:0000313" key="7">
    <source>
        <dbReference type="Proteomes" id="UP001610446"/>
    </source>
</evidence>
<evidence type="ECO:0000256" key="3">
    <source>
        <dbReference type="PROSITE-ProRule" id="PRU00023"/>
    </source>
</evidence>
<keyword evidence="4" id="KW-0732">Signal</keyword>
<evidence type="ECO:0000256" key="4">
    <source>
        <dbReference type="SAM" id="SignalP"/>
    </source>
</evidence>
<dbReference type="PANTHER" id="PTHR24198:SF165">
    <property type="entry name" value="ANKYRIN REPEAT-CONTAINING PROTEIN-RELATED"/>
    <property type="match status" value="1"/>
</dbReference>
<dbReference type="PROSITE" id="PS50297">
    <property type="entry name" value="ANK_REP_REGION"/>
    <property type="match status" value="1"/>
</dbReference>
<protein>
    <submittedName>
        <fullName evidence="6">Ankyrin repeat-containing domain protein</fullName>
    </submittedName>
</protein>
<accession>A0ABR4INN1</accession>
<dbReference type="InterPro" id="IPR001810">
    <property type="entry name" value="F-box_dom"/>
</dbReference>
<dbReference type="SMART" id="SM00248">
    <property type="entry name" value="ANK"/>
    <property type="match status" value="6"/>
</dbReference>
<evidence type="ECO:0000259" key="5">
    <source>
        <dbReference type="PROSITE" id="PS50181"/>
    </source>
</evidence>
<dbReference type="Pfam" id="PF12796">
    <property type="entry name" value="Ank_2"/>
    <property type="match status" value="2"/>
</dbReference>
<organism evidence="6 7">
    <name type="scientific">Aspergillus pseudoustus</name>
    <dbReference type="NCBI Taxonomy" id="1810923"/>
    <lineage>
        <taxon>Eukaryota</taxon>
        <taxon>Fungi</taxon>
        <taxon>Dikarya</taxon>
        <taxon>Ascomycota</taxon>
        <taxon>Pezizomycotina</taxon>
        <taxon>Eurotiomycetes</taxon>
        <taxon>Eurotiomycetidae</taxon>
        <taxon>Eurotiales</taxon>
        <taxon>Aspergillaceae</taxon>
        <taxon>Aspergillus</taxon>
        <taxon>Aspergillus subgen. Nidulantes</taxon>
    </lineage>
</organism>
<feature type="repeat" description="ANK" evidence="3">
    <location>
        <begin position="270"/>
        <end position="302"/>
    </location>
</feature>
<dbReference type="Gene3D" id="1.25.40.20">
    <property type="entry name" value="Ankyrin repeat-containing domain"/>
    <property type="match status" value="2"/>
</dbReference>
<dbReference type="InterPro" id="IPR002110">
    <property type="entry name" value="Ankyrin_rpt"/>
</dbReference>
<feature type="domain" description="F-box" evidence="5">
    <location>
        <begin position="3"/>
        <end position="48"/>
    </location>
</feature>
<feature type="chain" id="PRO_5045439333" evidence="4">
    <location>
        <begin position="28"/>
        <end position="437"/>
    </location>
</feature>